<evidence type="ECO:0000313" key="1">
    <source>
        <dbReference type="EMBL" id="GME91665.1"/>
    </source>
</evidence>
<keyword evidence="2" id="KW-1185">Reference proteome</keyword>
<dbReference type="Proteomes" id="UP001165101">
    <property type="component" value="Unassembled WGS sequence"/>
</dbReference>
<reference evidence="1" key="1">
    <citation type="submission" date="2023-04" db="EMBL/GenBank/DDBJ databases">
        <title>Candida boidinii NBRC 1967.</title>
        <authorList>
            <person name="Ichikawa N."/>
            <person name="Sato H."/>
            <person name="Tonouchi N."/>
        </authorList>
    </citation>
    <scope>NUCLEOTIDE SEQUENCE</scope>
    <source>
        <strain evidence="1">NBRC 1967</strain>
    </source>
</reference>
<accession>A0ACB5TN94</accession>
<proteinExistence type="predicted"/>
<organism evidence="1 2">
    <name type="scientific">Candida boidinii</name>
    <name type="common">Yeast</name>
    <dbReference type="NCBI Taxonomy" id="5477"/>
    <lineage>
        <taxon>Eukaryota</taxon>
        <taxon>Fungi</taxon>
        <taxon>Dikarya</taxon>
        <taxon>Ascomycota</taxon>
        <taxon>Saccharomycotina</taxon>
        <taxon>Pichiomycetes</taxon>
        <taxon>Pichiales</taxon>
        <taxon>Pichiaceae</taxon>
        <taxon>Ogataea</taxon>
        <taxon>Ogataea/Candida clade</taxon>
    </lineage>
</organism>
<evidence type="ECO:0000313" key="2">
    <source>
        <dbReference type="Proteomes" id="UP001165101"/>
    </source>
</evidence>
<gene>
    <name evidence="1" type="ORF">Cboi01_000239600</name>
</gene>
<sequence length="275" mass="30387">MDQDNQQDFEIHRAALQGEILIVKGLLKSDPKLAILKDNDGRSPLHWAVSSQHTEIVKLLLNPSSVDTDSSISGGNGNIQQQQQEETTTTSDTKKTKKKLIIDIDELTDESGWTPLHIASSIGNLEIFEILMNHDPKPDVNLQTITGQTPLHYAVSKNNYQICEILIVKYNASARIKDKRGQYPIHRAASIGSIKLIELLVNKGKSQLNSKDNSSWTPMHHALAEGHGDIGLLLVKLGADPKIKDSDDKTPLDVSVDDKVAKFFKKGCEEEGVEL</sequence>
<comment type="caution">
    <text evidence="1">The sequence shown here is derived from an EMBL/GenBank/DDBJ whole genome shotgun (WGS) entry which is preliminary data.</text>
</comment>
<dbReference type="EMBL" id="BSXV01001074">
    <property type="protein sequence ID" value="GME91665.1"/>
    <property type="molecule type" value="Genomic_DNA"/>
</dbReference>
<protein>
    <submittedName>
        <fullName evidence="1">Unnamed protein product</fullName>
    </submittedName>
</protein>
<name>A0ACB5TN94_CANBO</name>